<keyword evidence="5" id="KW-1185">Reference proteome</keyword>
<evidence type="ECO:0000313" key="5">
    <source>
        <dbReference type="Proteomes" id="UP000825933"/>
    </source>
</evidence>
<protein>
    <submittedName>
        <fullName evidence="4">TetR/AcrR family transcriptional regulator</fullName>
    </submittedName>
</protein>
<dbReference type="Pfam" id="PF00440">
    <property type="entry name" value="TetR_N"/>
    <property type="match status" value="1"/>
</dbReference>
<dbReference type="GO" id="GO:0003677">
    <property type="term" value="F:DNA binding"/>
    <property type="evidence" value="ECO:0007669"/>
    <property type="project" value="UniProtKB-UniRule"/>
</dbReference>
<evidence type="ECO:0000256" key="1">
    <source>
        <dbReference type="ARBA" id="ARBA00023125"/>
    </source>
</evidence>
<dbReference type="EMBL" id="JAIOUQ010000003">
    <property type="protein sequence ID" value="MBZ2164880.1"/>
    <property type="molecule type" value="Genomic_DNA"/>
</dbReference>
<dbReference type="PANTHER" id="PTHR43479:SF11">
    <property type="entry name" value="ACREF_ENVCD OPERON REPRESSOR-RELATED"/>
    <property type="match status" value="1"/>
</dbReference>
<dbReference type="PROSITE" id="PS50977">
    <property type="entry name" value="HTH_TETR_2"/>
    <property type="match status" value="1"/>
</dbReference>
<evidence type="ECO:0000313" key="4">
    <source>
        <dbReference type="EMBL" id="MBZ2164880.1"/>
    </source>
</evidence>
<dbReference type="Proteomes" id="UP000825933">
    <property type="component" value="Unassembled WGS sequence"/>
</dbReference>
<dbReference type="InterPro" id="IPR050624">
    <property type="entry name" value="HTH-type_Tx_Regulator"/>
</dbReference>
<dbReference type="PRINTS" id="PR00455">
    <property type="entry name" value="HTHTETR"/>
</dbReference>
<dbReference type="RefSeq" id="WP_223790534.1">
    <property type="nucleotide sequence ID" value="NZ_JAIOUQ010000003.1"/>
</dbReference>
<keyword evidence="1 2" id="KW-0238">DNA-binding</keyword>
<gene>
    <name evidence="4" type="ORF">K8N75_02290</name>
</gene>
<evidence type="ECO:0000259" key="3">
    <source>
        <dbReference type="PROSITE" id="PS50977"/>
    </source>
</evidence>
<dbReference type="SUPFAM" id="SSF46689">
    <property type="entry name" value="Homeodomain-like"/>
    <property type="match status" value="1"/>
</dbReference>
<dbReference type="InterPro" id="IPR009057">
    <property type="entry name" value="Homeodomain-like_sf"/>
</dbReference>
<dbReference type="AlphaFoldDB" id="A0A8T5UUK2"/>
<accession>A0A8T5UUK2</accession>
<proteinExistence type="predicted"/>
<sequence>MKILNNKKNTSKPYEKSTKDKIFDVSVDLFSKKGFDAVSMREIGREVGIRESSIYNHYKNKEAILDAIVNFFLSELEASSLPEEQMDELIATSPDMFFEIGAKTFIERMSTPKTEKIWRIISIEVFHNKKIRKFFVEELLETPLKSWEAIFTKMMEENLIKQYDPKILAREYFSYAIFLYFEYFILKYDTDYTSFMDLAWDKMADHAKFILDSIKIDSI</sequence>
<name>A0A8T5UUK2_9EURY</name>
<feature type="DNA-binding region" description="H-T-H motif" evidence="2">
    <location>
        <begin position="39"/>
        <end position="58"/>
    </location>
</feature>
<dbReference type="SUPFAM" id="SSF48498">
    <property type="entry name" value="Tetracyclin repressor-like, C-terminal domain"/>
    <property type="match status" value="1"/>
</dbReference>
<dbReference type="InterPro" id="IPR001647">
    <property type="entry name" value="HTH_TetR"/>
</dbReference>
<feature type="domain" description="HTH tetR-type" evidence="3">
    <location>
        <begin position="16"/>
        <end position="76"/>
    </location>
</feature>
<comment type="caution">
    <text evidence="4">The sequence shown here is derived from an EMBL/GenBank/DDBJ whole genome shotgun (WGS) entry which is preliminary data.</text>
</comment>
<reference evidence="5" key="1">
    <citation type="journal article" date="2022" name="Microbiol. Resour. Announc.">
        <title>Draft Genome Sequence of a Methanogenic Archaeon from West Spitsbergen Permafrost.</title>
        <authorList>
            <person name="Trubitsyn V."/>
            <person name="Rivkina E."/>
            <person name="Shcherbakova V."/>
        </authorList>
    </citation>
    <scope>NUCLEOTIDE SEQUENCE [LARGE SCALE GENOMIC DNA]</scope>
    <source>
        <strain evidence="5">VT</strain>
    </source>
</reference>
<organism evidence="4 5">
    <name type="scientific">Methanobacterium spitsbergense</name>
    <dbReference type="NCBI Taxonomy" id="2874285"/>
    <lineage>
        <taxon>Archaea</taxon>
        <taxon>Methanobacteriati</taxon>
        <taxon>Methanobacteriota</taxon>
        <taxon>Methanomada group</taxon>
        <taxon>Methanobacteria</taxon>
        <taxon>Methanobacteriales</taxon>
        <taxon>Methanobacteriaceae</taxon>
        <taxon>Methanobacterium</taxon>
    </lineage>
</organism>
<dbReference type="PANTHER" id="PTHR43479">
    <property type="entry name" value="ACREF/ENVCD OPERON REPRESSOR-RELATED"/>
    <property type="match status" value="1"/>
</dbReference>
<dbReference type="Gene3D" id="1.10.357.10">
    <property type="entry name" value="Tetracycline Repressor, domain 2"/>
    <property type="match status" value="1"/>
</dbReference>
<dbReference type="InterPro" id="IPR036271">
    <property type="entry name" value="Tet_transcr_reg_TetR-rel_C_sf"/>
</dbReference>
<evidence type="ECO:0000256" key="2">
    <source>
        <dbReference type="PROSITE-ProRule" id="PRU00335"/>
    </source>
</evidence>